<name>A0A6N7PM58_9BACT</name>
<dbReference type="InterPro" id="IPR006139">
    <property type="entry name" value="D-isomer_2_OHA_DH_cat_dom"/>
</dbReference>
<dbReference type="InterPro" id="IPR036291">
    <property type="entry name" value="NAD(P)-bd_dom_sf"/>
</dbReference>
<evidence type="ECO:0000313" key="7">
    <source>
        <dbReference type="Proteomes" id="UP000440224"/>
    </source>
</evidence>
<sequence>MHTNGHANGNRRRNGKRLTCVFRHKRRTSPGRVRSRRDGGNGRSVQIVFCGTGWFPIVDAIRARLPSGVVIRSWDGQLPLATQIEDADVLLPSNARFDAAVIAAPRNLRLIQQPAVGTEGIDLSAARARGVPVCNAPGTNGQAVAEAALFLILALARRLPRATRAFAERSIGAPLGVELAGRTLGILGLGRSGMALARFAEAVGMRVLAARSTTSREDVLDLAARSDVISVHCPLTPATRGLVGEAFLSRVKPGALLVNVARGPIVEREALVHALESGRLGGAGLDVFWEEPWDPADPLYRREDVVVLPHVAGSTEEAFARIADIVAGNVFRLVRGEPLLHRIA</sequence>
<proteinExistence type="inferred from homology"/>
<evidence type="ECO:0000259" key="4">
    <source>
        <dbReference type="Pfam" id="PF00389"/>
    </source>
</evidence>
<dbReference type="GO" id="GO:0016618">
    <property type="term" value="F:hydroxypyruvate reductase [NAD(P)H] activity"/>
    <property type="evidence" value="ECO:0007669"/>
    <property type="project" value="TreeGrafter"/>
</dbReference>
<dbReference type="PANTHER" id="PTHR10996">
    <property type="entry name" value="2-HYDROXYACID DEHYDROGENASE-RELATED"/>
    <property type="match status" value="1"/>
</dbReference>
<organism evidence="6 7">
    <name type="scientific">Polyangium spumosum</name>
    <dbReference type="NCBI Taxonomy" id="889282"/>
    <lineage>
        <taxon>Bacteria</taxon>
        <taxon>Pseudomonadati</taxon>
        <taxon>Myxococcota</taxon>
        <taxon>Polyangia</taxon>
        <taxon>Polyangiales</taxon>
        <taxon>Polyangiaceae</taxon>
        <taxon>Polyangium</taxon>
    </lineage>
</organism>
<dbReference type="GO" id="GO:0030267">
    <property type="term" value="F:glyoxylate reductase (NADPH) activity"/>
    <property type="evidence" value="ECO:0007669"/>
    <property type="project" value="TreeGrafter"/>
</dbReference>
<dbReference type="SUPFAM" id="SSF52283">
    <property type="entry name" value="Formate/glycerate dehydrogenase catalytic domain-like"/>
    <property type="match status" value="1"/>
</dbReference>
<reference evidence="6 7" key="1">
    <citation type="submission" date="2019-10" db="EMBL/GenBank/DDBJ databases">
        <title>A soil myxobacterium in the family Polyangiaceae.</title>
        <authorList>
            <person name="Li Y."/>
            <person name="Wang J."/>
        </authorList>
    </citation>
    <scope>NUCLEOTIDE SEQUENCE [LARGE SCALE GENOMIC DNA]</scope>
    <source>
        <strain evidence="6 7">DSM 14734</strain>
    </source>
</reference>
<dbReference type="InterPro" id="IPR006140">
    <property type="entry name" value="D-isomer_DH_NAD-bd"/>
</dbReference>
<evidence type="ECO:0008006" key="8">
    <source>
        <dbReference type="Google" id="ProtNLM"/>
    </source>
</evidence>
<dbReference type="EMBL" id="WJIE01000001">
    <property type="protein sequence ID" value="MRG91350.1"/>
    <property type="molecule type" value="Genomic_DNA"/>
</dbReference>
<dbReference type="PROSITE" id="PS00671">
    <property type="entry name" value="D_2_HYDROXYACID_DH_3"/>
    <property type="match status" value="1"/>
</dbReference>
<evidence type="ECO:0000313" key="6">
    <source>
        <dbReference type="EMBL" id="MRG91350.1"/>
    </source>
</evidence>
<feature type="domain" description="D-isomer specific 2-hydroxyacid dehydrogenase catalytic" evidence="4">
    <location>
        <begin position="80"/>
        <end position="343"/>
    </location>
</feature>
<dbReference type="GO" id="GO:0051287">
    <property type="term" value="F:NAD binding"/>
    <property type="evidence" value="ECO:0007669"/>
    <property type="project" value="InterPro"/>
</dbReference>
<dbReference type="SUPFAM" id="SSF51735">
    <property type="entry name" value="NAD(P)-binding Rossmann-fold domains"/>
    <property type="match status" value="1"/>
</dbReference>
<dbReference type="InterPro" id="IPR050223">
    <property type="entry name" value="D-isomer_2-hydroxyacid_DH"/>
</dbReference>
<dbReference type="Pfam" id="PF00389">
    <property type="entry name" value="2-Hacid_dh"/>
    <property type="match status" value="1"/>
</dbReference>
<comment type="similarity">
    <text evidence="3">Belongs to the D-isomer specific 2-hydroxyacid dehydrogenase family.</text>
</comment>
<evidence type="ECO:0000259" key="5">
    <source>
        <dbReference type="Pfam" id="PF02826"/>
    </source>
</evidence>
<accession>A0A6N7PM58</accession>
<keyword evidence="2" id="KW-0520">NAD</keyword>
<dbReference type="Proteomes" id="UP000440224">
    <property type="component" value="Unassembled WGS sequence"/>
</dbReference>
<gene>
    <name evidence="6" type="ORF">GF068_05345</name>
</gene>
<dbReference type="GO" id="GO:0005829">
    <property type="term" value="C:cytosol"/>
    <property type="evidence" value="ECO:0007669"/>
    <property type="project" value="TreeGrafter"/>
</dbReference>
<dbReference type="AlphaFoldDB" id="A0A6N7PM58"/>
<evidence type="ECO:0000256" key="3">
    <source>
        <dbReference type="RuleBase" id="RU003719"/>
    </source>
</evidence>
<dbReference type="Pfam" id="PF02826">
    <property type="entry name" value="2-Hacid_dh_C"/>
    <property type="match status" value="1"/>
</dbReference>
<dbReference type="PANTHER" id="PTHR10996:SF178">
    <property type="entry name" value="2-HYDROXYACID DEHYDROGENASE YGL185C-RELATED"/>
    <property type="match status" value="1"/>
</dbReference>
<keyword evidence="7" id="KW-1185">Reference proteome</keyword>
<protein>
    <recommendedName>
        <fullName evidence="8">Hydroxyacid dehydrogenase</fullName>
    </recommendedName>
</protein>
<comment type="caution">
    <text evidence="6">The sequence shown here is derived from an EMBL/GenBank/DDBJ whole genome shotgun (WGS) entry which is preliminary data.</text>
</comment>
<evidence type="ECO:0000256" key="1">
    <source>
        <dbReference type="ARBA" id="ARBA00023002"/>
    </source>
</evidence>
<feature type="domain" description="D-isomer specific 2-hydroxyacid dehydrogenase NAD-binding" evidence="5">
    <location>
        <begin position="150"/>
        <end position="312"/>
    </location>
</feature>
<keyword evidence="1 3" id="KW-0560">Oxidoreductase</keyword>
<dbReference type="InterPro" id="IPR029753">
    <property type="entry name" value="D-isomer_DH_CS"/>
</dbReference>
<evidence type="ECO:0000256" key="2">
    <source>
        <dbReference type="ARBA" id="ARBA00023027"/>
    </source>
</evidence>
<dbReference type="Gene3D" id="3.40.50.720">
    <property type="entry name" value="NAD(P)-binding Rossmann-like Domain"/>
    <property type="match status" value="2"/>
</dbReference>
<dbReference type="CDD" id="cd12175">
    <property type="entry name" value="2-Hacid_dh_11"/>
    <property type="match status" value="1"/>
</dbReference>